<reference evidence="2" key="1">
    <citation type="submission" date="2018-05" db="EMBL/GenBank/DDBJ databases">
        <authorList>
            <person name="Lanie J.A."/>
            <person name="Ng W.-L."/>
            <person name="Kazmierczak K.M."/>
            <person name="Andrzejewski T.M."/>
            <person name="Davidsen T.M."/>
            <person name="Wayne K.J."/>
            <person name="Tettelin H."/>
            <person name="Glass J.I."/>
            <person name="Rusch D."/>
            <person name="Podicherti R."/>
            <person name="Tsui H.-C.T."/>
            <person name="Winkler M.E."/>
        </authorList>
    </citation>
    <scope>NUCLEOTIDE SEQUENCE</scope>
</reference>
<organism evidence="2">
    <name type="scientific">marine metagenome</name>
    <dbReference type="NCBI Taxonomy" id="408172"/>
    <lineage>
        <taxon>unclassified sequences</taxon>
        <taxon>metagenomes</taxon>
        <taxon>ecological metagenomes</taxon>
    </lineage>
</organism>
<gene>
    <name evidence="2" type="ORF">METZ01_LOCUS428790</name>
</gene>
<feature type="region of interest" description="Disordered" evidence="1">
    <location>
        <begin position="1"/>
        <end position="26"/>
    </location>
</feature>
<dbReference type="AlphaFoldDB" id="A0A382XY34"/>
<evidence type="ECO:0000313" key="2">
    <source>
        <dbReference type="EMBL" id="SVD75936.1"/>
    </source>
</evidence>
<proteinExistence type="predicted"/>
<evidence type="ECO:0000256" key="1">
    <source>
        <dbReference type="SAM" id="MobiDB-lite"/>
    </source>
</evidence>
<name>A0A382XY34_9ZZZZ</name>
<dbReference type="EMBL" id="UINC01171392">
    <property type="protein sequence ID" value="SVD75936.1"/>
    <property type="molecule type" value="Genomic_DNA"/>
</dbReference>
<feature type="compositionally biased region" description="Basic and acidic residues" evidence="1">
    <location>
        <begin position="1"/>
        <end position="12"/>
    </location>
</feature>
<protein>
    <submittedName>
        <fullName evidence="2">Uncharacterized protein</fullName>
    </submittedName>
</protein>
<sequence length="98" mass="10684">MESIHNESERIVKFPSPVAEGPEQARDTALAATGAALQGGEAAEQVAPSEIGRWVQKLVDMDEDETIEKGRALAEDPSWPDDRTLDLTAERILAHEAF</sequence>
<accession>A0A382XY34</accession>